<comment type="caution">
    <text evidence="2">The sequence shown here is derived from an EMBL/GenBank/DDBJ whole genome shotgun (WGS) entry which is preliminary data.</text>
</comment>
<evidence type="ECO:0000313" key="2">
    <source>
        <dbReference type="EMBL" id="CAK6975693.1"/>
    </source>
</evidence>
<proteinExistence type="predicted"/>
<organism evidence="2 3">
    <name type="scientific">Scomber scombrus</name>
    <name type="common">Atlantic mackerel</name>
    <name type="synonym">Scomber vernalis</name>
    <dbReference type="NCBI Taxonomy" id="13677"/>
    <lineage>
        <taxon>Eukaryota</taxon>
        <taxon>Metazoa</taxon>
        <taxon>Chordata</taxon>
        <taxon>Craniata</taxon>
        <taxon>Vertebrata</taxon>
        <taxon>Euteleostomi</taxon>
        <taxon>Actinopterygii</taxon>
        <taxon>Neopterygii</taxon>
        <taxon>Teleostei</taxon>
        <taxon>Neoteleostei</taxon>
        <taxon>Acanthomorphata</taxon>
        <taxon>Pelagiaria</taxon>
        <taxon>Scombriformes</taxon>
        <taxon>Scombridae</taxon>
        <taxon>Scomber</taxon>
    </lineage>
</organism>
<name>A0AAV1PWG5_SCOSC</name>
<sequence length="105" mass="11756">MKLVEVVLPSDLFSLLRLECAGTSQPVHRSRAEAASRYRSTGTAVVPVSDSGPPDPALLRFRRQRKRKREREEKLVEDALLCAQLRMSPALLKRCTDDAGVRSHT</sequence>
<dbReference type="EMBL" id="CAWUFR010000311">
    <property type="protein sequence ID" value="CAK6975693.1"/>
    <property type="molecule type" value="Genomic_DNA"/>
</dbReference>
<evidence type="ECO:0000313" key="3">
    <source>
        <dbReference type="Proteomes" id="UP001314229"/>
    </source>
</evidence>
<feature type="compositionally biased region" description="Low complexity" evidence="1">
    <location>
        <begin position="37"/>
        <end position="52"/>
    </location>
</feature>
<keyword evidence="3" id="KW-1185">Reference proteome</keyword>
<gene>
    <name evidence="2" type="ORF">FSCOSCO3_A026006</name>
</gene>
<reference evidence="2 3" key="1">
    <citation type="submission" date="2024-01" db="EMBL/GenBank/DDBJ databases">
        <authorList>
            <person name="Alioto T."/>
            <person name="Alioto T."/>
            <person name="Gomez Garrido J."/>
        </authorList>
    </citation>
    <scope>NUCLEOTIDE SEQUENCE [LARGE SCALE GENOMIC DNA]</scope>
</reference>
<feature type="region of interest" description="Disordered" evidence="1">
    <location>
        <begin position="31"/>
        <end position="58"/>
    </location>
</feature>
<accession>A0AAV1PWG5</accession>
<protein>
    <submittedName>
        <fullName evidence="2">Uncharacterized protein</fullName>
    </submittedName>
</protein>
<dbReference type="AlphaFoldDB" id="A0AAV1PWG5"/>
<dbReference type="Proteomes" id="UP001314229">
    <property type="component" value="Unassembled WGS sequence"/>
</dbReference>
<evidence type="ECO:0000256" key="1">
    <source>
        <dbReference type="SAM" id="MobiDB-lite"/>
    </source>
</evidence>